<dbReference type="InterPro" id="IPR036390">
    <property type="entry name" value="WH_DNA-bd_sf"/>
</dbReference>
<reference evidence="7 8" key="1">
    <citation type="submission" date="2021-06" db="EMBL/GenBank/DDBJ databases">
        <title>Description of novel taxa of the family Lachnospiraceae.</title>
        <authorList>
            <person name="Chaplin A.V."/>
            <person name="Sokolova S.R."/>
            <person name="Pikina A.P."/>
            <person name="Korzhanova M."/>
            <person name="Belova V."/>
            <person name="Korostin D."/>
            <person name="Efimov B.A."/>
        </authorList>
    </citation>
    <scope>NUCLEOTIDE SEQUENCE [LARGE SCALE GENOMIC DNA]</scope>
    <source>
        <strain evidence="7 8">ASD4241</strain>
    </source>
</reference>
<organism evidence="7 8">
    <name type="scientific">Diplocloster modestus</name>
    <dbReference type="NCBI Taxonomy" id="2850322"/>
    <lineage>
        <taxon>Bacteria</taxon>
        <taxon>Bacillati</taxon>
        <taxon>Bacillota</taxon>
        <taxon>Clostridia</taxon>
        <taxon>Lachnospirales</taxon>
        <taxon>Lachnospiraceae</taxon>
        <taxon>Diplocloster</taxon>
    </lineage>
</organism>
<name>A0ABS6K3L2_9FIRM</name>
<comment type="caution">
    <text evidence="7">The sequence shown here is derived from an EMBL/GenBank/DDBJ whole genome shotgun (WGS) entry which is preliminary data.</text>
</comment>
<dbReference type="InterPro" id="IPR001367">
    <property type="entry name" value="Fe_dep_repressor"/>
</dbReference>
<comment type="similarity">
    <text evidence="1">Belongs to the DtxR/MntR family.</text>
</comment>
<keyword evidence="8" id="KW-1185">Reference proteome</keyword>
<feature type="domain" description="Iron dependent repressor metal binding and dimerisation" evidence="6">
    <location>
        <begin position="64"/>
        <end position="120"/>
    </location>
</feature>
<evidence type="ECO:0000256" key="4">
    <source>
        <dbReference type="ARBA" id="ARBA00023163"/>
    </source>
</evidence>
<dbReference type="RefSeq" id="WP_158349762.1">
    <property type="nucleotide sequence ID" value="NZ_JAHQCX010000002.1"/>
</dbReference>
<keyword evidence="4" id="KW-0804">Transcription</keyword>
<proteinExistence type="inferred from homology"/>
<dbReference type="PANTHER" id="PTHR33238">
    <property type="entry name" value="IRON (METAL) DEPENDENT REPRESSOR, DTXR FAMILY"/>
    <property type="match status" value="1"/>
</dbReference>
<dbReference type="SUPFAM" id="SSF46785">
    <property type="entry name" value="Winged helix' DNA-binding domain"/>
    <property type="match status" value="1"/>
</dbReference>
<dbReference type="InterPro" id="IPR022689">
    <property type="entry name" value="Iron_dep_repressor"/>
</dbReference>
<dbReference type="InterPro" id="IPR036421">
    <property type="entry name" value="Fe_dep_repressor_sf"/>
</dbReference>
<sequence>MKIQESGENYLETILVLKLKYGAVRSIDVANELSFSKPSVSRAVSVLKSAGHITVDAKGLIELTDSGREIAETIYERHQLLTDYLMDIGVDEKTAAEDACRIEHVISPVTFEKLKQHVQKANR</sequence>
<dbReference type="Proteomes" id="UP001314681">
    <property type="component" value="Unassembled WGS sequence"/>
</dbReference>
<accession>A0ABS6K3L2</accession>
<evidence type="ECO:0000256" key="3">
    <source>
        <dbReference type="ARBA" id="ARBA00023125"/>
    </source>
</evidence>
<evidence type="ECO:0000313" key="7">
    <source>
        <dbReference type="EMBL" id="MBU9725085.1"/>
    </source>
</evidence>
<evidence type="ECO:0000256" key="2">
    <source>
        <dbReference type="ARBA" id="ARBA00023015"/>
    </source>
</evidence>
<evidence type="ECO:0000259" key="5">
    <source>
        <dbReference type="Pfam" id="PF01325"/>
    </source>
</evidence>
<keyword evidence="3" id="KW-0238">DNA-binding</keyword>
<protein>
    <submittedName>
        <fullName evidence="7">Metal-dependent transcriptional regulator</fullName>
    </submittedName>
</protein>
<evidence type="ECO:0000313" key="8">
    <source>
        <dbReference type="Proteomes" id="UP001314681"/>
    </source>
</evidence>
<dbReference type="Gene3D" id="1.10.10.10">
    <property type="entry name" value="Winged helix-like DNA-binding domain superfamily/Winged helix DNA-binding domain"/>
    <property type="match status" value="1"/>
</dbReference>
<dbReference type="EMBL" id="JAHQCX010000002">
    <property type="protein sequence ID" value="MBU9725085.1"/>
    <property type="molecule type" value="Genomic_DNA"/>
</dbReference>
<dbReference type="PANTHER" id="PTHR33238:SF7">
    <property type="entry name" value="IRON-DEPENDENT TRANSCRIPTIONAL REGULATOR"/>
    <property type="match status" value="1"/>
</dbReference>
<dbReference type="Gene3D" id="1.10.60.10">
    <property type="entry name" value="Iron dependent repressor, metal binding and dimerisation domain"/>
    <property type="match status" value="1"/>
</dbReference>
<dbReference type="InterPro" id="IPR036388">
    <property type="entry name" value="WH-like_DNA-bd_sf"/>
</dbReference>
<keyword evidence="2" id="KW-0805">Transcription regulation</keyword>
<dbReference type="SUPFAM" id="SSF47979">
    <property type="entry name" value="Iron-dependent repressor protein, dimerization domain"/>
    <property type="match status" value="1"/>
</dbReference>
<dbReference type="InterPro" id="IPR022687">
    <property type="entry name" value="HTH_DTXR"/>
</dbReference>
<dbReference type="InterPro" id="IPR050536">
    <property type="entry name" value="DtxR_MntR_Metal-Reg"/>
</dbReference>
<dbReference type="SMART" id="SM00529">
    <property type="entry name" value="HTH_DTXR"/>
    <property type="match status" value="1"/>
</dbReference>
<dbReference type="Pfam" id="PF02742">
    <property type="entry name" value="Fe_dep_repr_C"/>
    <property type="match status" value="1"/>
</dbReference>
<dbReference type="Pfam" id="PF01325">
    <property type="entry name" value="Fe_dep_repress"/>
    <property type="match status" value="1"/>
</dbReference>
<evidence type="ECO:0000256" key="1">
    <source>
        <dbReference type="ARBA" id="ARBA00007871"/>
    </source>
</evidence>
<gene>
    <name evidence="7" type="ORF">KTH90_03565</name>
</gene>
<feature type="domain" description="HTH dtxR-type" evidence="5">
    <location>
        <begin position="4"/>
        <end position="55"/>
    </location>
</feature>
<evidence type="ECO:0000259" key="6">
    <source>
        <dbReference type="Pfam" id="PF02742"/>
    </source>
</evidence>